<dbReference type="AlphaFoldDB" id="A0AAN9PTP0"/>
<feature type="region of interest" description="Disordered" evidence="1">
    <location>
        <begin position="86"/>
        <end position="109"/>
    </location>
</feature>
<evidence type="ECO:0000313" key="2">
    <source>
        <dbReference type="EMBL" id="KAK7311795.1"/>
    </source>
</evidence>
<reference evidence="2 3" key="1">
    <citation type="submission" date="2024-01" db="EMBL/GenBank/DDBJ databases">
        <title>The genomes of 5 underutilized Papilionoideae crops provide insights into root nodulation and disease resistance.</title>
        <authorList>
            <person name="Yuan L."/>
        </authorList>
    </citation>
    <scope>NUCLEOTIDE SEQUENCE [LARGE SCALE GENOMIC DNA]</scope>
    <source>
        <strain evidence="2">LY-2023</strain>
        <tissue evidence="2">Leaf</tissue>
    </source>
</reference>
<gene>
    <name evidence="2" type="ORF">RJT34_10160</name>
</gene>
<evidence type="ECO:0000256" key="1">
    <source>
        <dbReference type="SAM" id="MobiDB-lite"/>
    </source>
</evidence>
<dbReference type="Proteomes" id="UP001359559">
    <property type="component" value="Unassembled WGS sequence"/>
</dbReference>
<keyword evidence="3" id="KW-1185">Reference proteome</keyword>
<name>A0AAN9PTP0_CLITE</name>
<comment type="caution">
    <text evidence="2">The sequence shown here is derived from an EMBL/GenBank/DDBJ whole genome shotgun (WGS) entry which is preliminary data.</text>
</comment>
<evidence type="ECO:0000313" key="3">
    <source>
        <dbReference type="Proteomes" id="UP001359559"/>
    </source>
</evidence>
<protein>
    <submittedName>
        <fullName evidence="2">Uncharacterized protein</fullName>
    </submittedName>
</protein>
<organism evidence="2 3">
    <name type="scientific">Clitoria ternatea</name>
    <name type="common">Butterfly pea</name>
    <dbReference type="NCBI Taxonomy" id="43366"/>
    <lineage>
        <taxon>Eukaryota</taxon>
        <taxon>Viridiplantae</taxon>
        <taxon>Streptophyta</taxon>
        <taxon>Embryophyta</taxon>
        <taxon>Tracheophyta</taxon>
        <taxon>Spermatophyta</taxon>
        <taxon>Magnoliopsida</taxon>
        <taxon>eudicotyledons</taxon>
        <taxon>Gunneridae</taxon>
        <taxon>Pentapetalae</taxon>
        <taxon>rosids</taxon>
        <taxon>fabids</taxon>
        <taxon>Fabales</taxon>
        <taxon>Fabaceae</taxon>
        <taxon>Papilionoideae</taxon>
        <taxon>50 kb inversion clade</taxon>
        <taxon>NPAAA clade</taxon>
        <taxon>indigoferoid/millettioid clade</taxon>
        <taxon>Phaseoleae</taxon>
        <taxon>Clitoria</taxon>
    </lineage>
</organism>
<proteinExistence type="predicted"/>
<dbReference type="EMBL" id="JAYKXN010000002">
    <property type="protein sequence ID" value="KAK7311795.1"/>
    <property type="molecule type" value="Genomic_DNA"/>
</dbReference>
<sequence>MCAERSAACVRWALKWDPDAFGLHLPRPTSASCYAFSHCPVQCALFSGPSYAPTFNSLEIPAHLCKALPTNIDYSLSVDSYRAHEGSYSEVNGAREPGERSTERSTQTR</sequence>
<accession>A0AAN9PTP0</accession>